<dbReference type="Pfam" id="PF03721">
    <property type="entry name" value="UDPG_MGDP_dh_N"/>
    <property type="match status" value="1"/>
</dbReference>
<dbReference type="Gene3D" id="3.40.50.720">
    <property type="entry name" value="NAD(P)-binding Rossmann-like Domain"/>
    <property type="match status" value="2"/>
</dbReference>
<gene>
    <name evidence="13" type="ORF">CR155_20090</name>
</gene>
<dbReference type="GO" id="GO:0000271">
    <property type="term" value="P:polysaccharide biosynthetic process"/>
    <property type="evidence" value="ECO:0007669"/>
    <property type="project" value="InterPro"/>
</dbReference>
<evidence type="ECO:0000256" key="7">
    <source>
        <dbReference type="ARBA" id="ARBA00047473"/>
    </source>
</evidence>
<evidence type="ECO:0000313" key="13">
    <source>
        <dbReference type="EMBL" id="PLC52055.1"/>
    </source>
</evidence>
<dbReference type="UniPathway" id="UPA00038">
    <property type="reaction ID" value="UER00491"/>
</dbReference>
<dbReference type="InterPro" id="IPR036291">
    <property type="entry name" value="NAD(P)-bd_dom_sf"/>
</dbReference>
<dbReference type="Gene3D" id="1.20.5.100">
    <property type="entry name" value="Cytochrome c1, transmembrane anchor, C-terminal"/>
    <property type="match status" value="1"/>
</dbReference>
<evidence type="ECO:0000256" key="1">
    <source>
        <dbReference type="ARBA" id="ARBA00004701"/>
    </source>
</evidence>
<feature type="binding site" evidence="10">
    <location>
        <position position="210"/>
    </location>
    <ligand>
        <name>substrate</name>
    </ligand>
</feature>
<evidence type="ECO:0000313" key="14">
    <source>
        <dbReference type="Proteomes" id="UP000234328"/>
    </source>
</evidence>
<evidence type="ECO:0000256" key="5">
    <source>
        <dbReference type="ARBA" id="ARBA00023002"/>
    </source>
</evidence>
<protein>
    <recommendedName>
        <fullName evidence="4 8">UDP-glucose 6-dehydrogenase</fullName>
        <ecNumber evidence="3 8">1.1.1.22</ecNumber>
    </recommendedName>
</protein>
<dbReference type="PANTHER" id="PTHR43750">
    <property type="entry name" value="UDP-GLUCOSE 6-DEHYDROGENASE TUAD"/>
    <property type="match status" value="1"/>
</dbReference>
<feature type="binding site" evidence="11">
    <location>
        <position position="30"/>
    </location>
    <ligand>
        <name>NAD(+)</name>
        <dbReference type="ChEBI" id="CHEBI:57540"/>
    </ligand>
</feature>
<dbReference type="PIRSF" id="PIRSF000124">
    <property type="entry name" value="UDPglc_GDPman_dh"/>
    <property type="match status" value="1"/>
</dbReference>
<dbReference type="Pfam" id="PF03720">
    <property type="entry name" value="UDPG_MGDP_dh_C"/>
    <property type="match status" value="1"/>
</dbReference>
<comment type="catalytic activity">
    <reaction evidence="7 8">
        <text>UDP-alpha-D-glucose + 2 NAD(+) + H2O = UDP-alpha-D-glucuronate + 2 NADH + 3 H(+)</text>
        <dbReference type="Rhea" id="RHEA:23596"/>
        <dbReference type="ChEBI" id="CHEBI:15377"/>
        <dbReference type="ChEBI" id="CHEBI:15378"/>
        <dbReference type="ChEBI" id="CHEBI:57540"/>
        <dbReference type="ChEBI" id="CHEBI:57945"/>
        <dbReference type="ChEBI" id="CHEBI:58052"/>
        <dbReference type="ChEBI" id="CHEBI:58885"/>
        <dbReference type="EC" id="1.1.1.22"/>
    </reaction>
</comment>
<feature type="active site" description="Nucleophile" evidence="9">
    <location>
        <position position="266"/>
    </location>
</feature>
<dbReference type="PIRSF" id="PIRSF500134">
    <property type="entry name" value="UDPglc_DH_bac"/>
    <property type="match status" value="1"/>
</dbReference>
<evidence type="ECO:0000256" key="9">
    <source>
        <dbReference type="PIRSR" id="PIRSR500134-1"/>
    </source>
</evidence>
<keyword evidence="14" id="KW-1185">Reference proteome</keyword>
<comment type="similarity">
    <text evidence="2 8">Belongs to the UDP-glucose/GDP-mannose dehydrogenase family.</text>
</comment>
<dbReference type="SMART" id="SM00984">
    <property type="entry name" value="UDPG_MGDP_dh_C"/>
    <property type="match status" value="1"/>
</dbReference>
<dbReference type="PANTHER" id="PTHR43750:SF3">
    <property type="entry name" value="UDP-GLUCOSE 6-DEHYDROGENASE TUAD"/>
    <property type="match status" value="1"/>
</dbReference>
<keyword evidence="6 8" id="KW-0520">NAD</keyword>
<dbReference type="GO" id="GO:0006065">
    <property type="term" value="P:UDP-glucuronate biosynthetic process"/>
    <property type="evidence" value="ECO:0007669"/>
    <property type="project" value="UniProtKB-UniPathway"/>
</dbReference>
<evidence type="ECO:0000256" key="8">
    <source>
        <dbReference type="PIRNR" id="PIRNR000124"/>
    </source>
</evidence>
<evidence type="ECO:0000256" key="3">
    <source>
        <dbReference type="ARBA" id="ARBA00012954"/>
    </source>
</evidence>
<feature type="binding site" evidence="11">
    <location>
        <position position="121"/>
    </location>
    <ligand>
        <name>NAD(+)</name>
        <dbReference type="ChEBI" id="CHEBI:57540"/>
    </ligand>
</feature>
<dbReference type="NCBIfam" id="TIGR03026">
    <property type="entry name" value="NDP-sugDHase"/>
    <property type="match status" value="1"/>
</dbReference>
<reference evidence="13 14" key="1">
    <citation type="submission" date="2017-10" db="EMBL/GenBank/DDBJ databases">
        <title>Two draft genome sequences of Pusillimonas sp. strains isolated from a nitrate- and radionuclide-contaminated groundwater in Russia.</title>
        <authorList>
            <person name="Grouzdev D.S."/>
            <person name="Tourova T.P."/>
            <person name="Goeva M.A."/>
            <person name="Babich T.L."/>
            <person name="Sokolova D.S."/>
            <person name="Abdullin R."/>
            <person name="Poltaraus A.B."/>
            <person name="Toshchakov S.V."/>
            <person name="Nazina T.N."/>
        </authorList>
    </citation>
    <scope>NUCLEOTIDE SEQUENCE [LARGE SCALE GENOMIC DNA]</scope>
    <source>
        <strain evidence="13 14">JR1/69-2-13</strain>
    </source>
</reference>
<dbReference type="InterPro" id="IPR017476">
    <property type="entry name" value="UDP-Glc/GDP-Man"/>
</dbReference>
<dbReference type="RefSeq" id="WP_102071830.1">
    <property type="nucleotide sequence ID" value="NZ_PDNV01000018.1"/>
</dbReference>
<evidence type="ECO:0000256" key="2">
    <source>
        <dbReference type="ARBA" id="ARBA00006601"/>
    </source>
</evidence>
<feature type="binding site" evidence="11">
    <location>
        <position position="158"/>
    </location>
    <ligand>
        <name>NAD(+)</name>
        <dbReference type="ChEBI" id="CHEBI:57540"/>
    </ligand>
</feature>
<dbReference type="OrthoDB" id="9803238at2"/>
<organism evidence="13 14">
    <name type="scientific">Pollutimonas nitritireducens</name>
    <dbReference type="NCBI Taxonomy" id="2045209"/>
    <lineage>
        <taxon>Bacteria</taxon>
        <taxon>Pseudomonadati</taxon>
        <taxon>Pseudomonadota</taxon>
        <taxon>Betaproteobacteria</taxon>
        <taxon>Burkholderiales</taxon>
        <taxon>Alcaligenaceae</taxon>
        <taxon>Pollutimonas</taxon>
    </lineage>
</organism>
<evidence type="ECO:0000256" key="10">
    <source>
        <dbReference type="PIRSR" id="PIRSR500134-2"/>
    </source>
</evidence>
<evidence type="ECO:0000256" key="11">
    <source>
        <dbReference type="PIRSR" id="PIRSR500134-3"/>
    </source>
</evidence>
<dbReference type="InterPro" id="IPR014027">
    <property type="entry name" value="UDP-Glc/GDP-Man_DH_C"/>
</dbReference>
<feature type="binding site" evidence="10">
    <location>
        <position position="327"/>
    </location>
    <ligand>
        <name>substrate</name>
    </ligand>
</feature>
<dbReference type="SUPFAM" id="SSF51735">
    <property type="entry name" value="NAD(P)-binding Rossmann-fold domains"/>
    <property type="match status" value="1"/>
</dbReference>
<feature type="binding site" evidence="10">
    <location>
        <position position="263"/>
    </location>
    <ligand>
        <name>substrate</name>
    </ligand>
</feature>
<feature type="binding site" evidence="11">
    <location>
        <position position="334"/>
    </location>
    <ligand>
        <name>NAD(+)</name>
        <dbReference type="ChEBI" id="CHEBI:57540"/>
    </ligand>
</feature>
<dbReference type="SUPFAM" id="SSF52413">
    <property type="entry name" value="UDP-glucose/GDP-mannose dehydrogenase C-terminal domain"/>
    <property type="match status" value="1"/>
</dbReference>
<dbReference type="InterPro" id="IPR001732">
    <property type="entry name" value="UDP-Glc/GDP-Man_DH_N"/>
</dbReference>
<comment type="pathway">
    <text evidence="1">Nucleotide-sugar biosynthesis; UDP-alpha-D-glucuronate biosynthesis; UDP-alpha-D-glucuronate from UDP-alpha-D-glucose: step 1/1.</text>
</comment>
<dbReference type="PROSITE" id="PS51257">
    <property type="entry name" value="PROKAR_LIPOPROTEIN"/>
    <property type="match status" value="1"/>
</dbReference>
<evidence type="ECO:0000256" key="4">
    <source>
        <dbReference type="ARBA" id="ARBA00015132"/>
    </source>
</evidence>
<evidence type="ECO:0000259" key="12">
    <source>
        <dbReference type="SMART" id="SM00984"/>
    </source>
</evidence>
<accession>A0A2N4UAL0</accession>
<feature type="binding site" evidence="11">
    <location>
        <position position="86"/>
    </location>
    <ligand>
        <name>NAD(+)</name>
        <dbReference type="ChEBI" id="CHEBI:57540"/>
    </ligand>
</feature>
<proteinExistence type="inferred from homology"/>
<dbReference type="SUPFAM" id="SSF48179">
    <property type="entry name" value="6-phosphogluconate dehydrogenase C-terminal domain-like"/>
    <property type="match status" value="1"/>
</dbReference>
<dbReference type="InterPro" id="IPR028357">
    <property type="entry name" value="UDPglc_DH_bac"/>
</dbReference>
<dbReference type="GO" id="GO:0003979">
    <property type="term" value="F:UDP-glucose 6-dehydrogenase activity"/>
    <property type="evidence" value="ECO:0007669"/>
    <property type="project" value="UniProtKB-EC"/>
</dbReference>
<dbReference type="InterPro" id="IPR036220">
    <property type="entry name" value="UDP-Glc/GDP-Man_DH_C_sf"/>
</dbReference>
<dbReference type="GO" id="GO:0051287">
    <property type="term" value="F:NAD binding"/>
    <property type="evidence" value="ECO:0007669"/>
    <property type="project" value="InterPro"/>
</dbReference>
<feature type="binding site" evidence="10">
    <location>
        <begin position="255"/>
        <end position="259"/>
    </location>
    <ligand>
        <name>substrate</name>
    </ligand>
</feature>
<keyword evidence="5 8" id="KW-0560">Oxidoreductase</keyword>
<dbReference type="InterPro" id="IPR014026">
    <property type="entry name" value="UDP-Glc/GDP-Man_DH_dimer"/>
</dbReference>
<comment type="caution">
    <text evidence="13">The sequence shown here is derived from an EMBL/GenBank/DDBJ whole genome shotgun (WGS) entry which is preliminary data.</text>
</comment>
<name>A0A2N4UAL0_9BURK</name>
<feature type="binding site" evidence="10">
    <location>
        <begin position="155"/>
        <end position="158"/>
    </location>
    <ligand>
        <name>substrate</name>
    </ligand>
</feature>
<feature type="binding site" evidence="11">
    <location>
        <position position="35"/>
    </location>
    <ligand>
        <name>NAD(+)</name>
        <dbReference type="ChEBI" id="CHEBI:57540"/>
    </ligand>
</feature>
<dbReference type="EC" id="1.1.1.22" evidence="3 8"/>
<dbReference type="EMBL" id="PDNV01000018">
    <property type="protein sequence ID" value="PLC52055.1"/>
    <property type="molecule type" value="Genomic_DNA"/>
</dbReference>
<evidence type="ECO:0000256" key="6">
    <source>
        <dbReference type="ARBA" id="ARBA00023027"/>
    </source>
</evidence>
<dbReference type="Pfam" id="PF00984">
    <property type="entry name" value="UDPG_MGDP_dh"/>
    <property type="match status" value="1"/>
</dbReference>
<dbReference type="AlphaFoldDB" id="A0A2N4UAL0"/>
<dbReference type="Proteomes" id="UP000234328">
    <property type="component" value="Unassembled WGS sequence"/>
</dbReference>
<sequence>MKIAIVGSGYVGLVTGACLAESGNNVVCIDHNDEKIAGLRSGIVPFHEPLLDAVVLRESRLGNLKFTTNLGEGVHLADIIFLALGTPTGIDGYPDIDSLLQCVDDLSITLQHDCLVVVKSTVPPGTCEAIQTRFDARPAHPSGRCAITVASNPEFLAEGSAVTDFRMPARIVLGASNEIDARILKDLYMPFDPDGTRLIEMDLRSAEFSKYACNAMLAARISMINELANIAERMDADIGSACQVLKSDPRIGPRYLEPGAGYGGSCLPKDLRALIRMASDKGEPASMLHSIEQVNRRQVTLIYHAIEKYFWGCFQGRCVAVWGLAFKAGTDDIREAPSLTLIQALLEAGAQVRAYDPIAEPAVKTSLVHSELVLAGSAEQACVNADVLVVMTEWEEFMTPDFKWLASTLRSPAIFDTRDLYRGKDLNAMGLRHYRPGRIFATRPGGKPLLTGAPLLTAEVLKPPKSISRKPPISAY</sequence>
<feature type="domain" description="UDP-glucose/GDP-mannose dehydrogenase C-terminal" evidence="12">
    <location>
        <begin position="320"/>
        <end position="423"/>
    </location>
</feature>
<feature type="binding site" evidence="11">
    <location>
        <position position="269"/>
    </location>
    <ligand>
        <name>NAD(+)</name>
        <dbReference type="ChEBI" id="CHEBI:57540"/>
    </ligand>
</feature>
<dbReference type="InterPro" id="IPR008927">
    <property type="entry name" value="6-PGluconate_DH-like_C_sf"/>
</dbReference>